<evidence type="ECO:0000313" key="1">
    <source>
        <dbReference type="EMBL" id="SFK86795.1"/>
    </source>
</evidence>
<dbReference type="STRING" id="414703.SAMN04488125_105108"/>
<dbReference type="Gene3D" id="3.40.50.150">
    <property type="entry name" value="Vaccinia Virus protein VP39"/>
    <property type="match status" value="1"/>
</dbReference>
<dbReference type="Proteomes" id="UP000198804">
    <property type="component" value="Unassembled WGS sequence"/>
</dbReference>
<proteinExistence type="predicted"/>
<gene>
    <name evidence="1" type="ORF">SAMN04488125_105108</name>
</gene>
<dbReference type="SUPFAM" id="SSF53335">
    <property type="entry name" value="S-adenosyl-L-methionine-dependent methyltransferases"/>
    <property type="match status" value="1"/>
</dbReference>
<reference evidence="2" key="1">
    <citation type="submission" date="2016-10" db="EMBL/GenBank/DDBJ databases">
        <authorList>
            <person name="Varghese N."/>
            <person name="Submissions S."/>
        </authorList>
    </citation>
    <scope>NUCLEOTIDE SEQUENCE [LARGE SCALE GENOMIC DNA]</scope>
    <source>
        <strain evidence="2">CGMCC 1.6474</strain>
    </source>
</reference>
<evidence type="ECO:0008006" key="3">
    <source>
        <dbReference type="Google" id="ProtNLM"/>
    </source>
</evidence>
<evidence type="ECO:0000313" key="2">
    <source>
        <dbReference type="Proteomes" id="UP000198804"/>
    </source>
</evidence>
<sequence length="259" mass="28707">MSRVFVTTTPTHRNATDLFADRWASDLSELAPGLPSGGLPGFRADPRPGQAAAHLGVNGRLDGYDVLELGPLEGAHTCQLEALGAKSITAVESNSEAFLKSLIVKNIAGLNRSTFLLGDVSRHLEAPGPRYDLIFCCGILYHMLDPLELIRLAAARTDRIFIWTHYFREERRLRRHVTHPVEHEGMRLSLHELTYRDRKLATFWGGNREKTRWMELPDLIRVLAHHGLSETTIIADAPDFVNGPAVTLAAKRPGAPPIA</sequence>
<organism evidence="1 2">
    <name type="scientific">Methylorubrum salsuginis</name>
    <dbReference type="NCBI Taxonomy" id="414703"/>
    <lineage>
        <taxon>Bacteria</taxon>
        <taxon>Pseudomonadati</taxon>
        <taxon>Pseudomonadota</taxon>
        <taxon>Alphaproteobacteria</taxon>
        <taxon>Hyphomicrobiales</taxon>
        <taxon>Methylobacteriaceae</taxon>
        <taxon>Methylorubrum</taxon>
    </lineage>
</organism>
<protein>
    <recommendedName>
        <fullName evidence="3">Methyltransferase domain-containing protein</fullName>
    </recommendedName>
</protein>
<accession>A0A1I4D0X4</accession>
<dbReference type="InterPro" id="IPR029063">
    <property type="entry name" value="SAM-dependent_MTases_sf"/>
</dbReference>
<dbReference type="EMBL" id="FOSV01000005">
    <property type="protein sequence ID" value="SFK86795.1"/>
    <property type="molecule type" value="Genomic_DNA"/>
</dbReference>
<dbReference type="AlphaFoldDB" id="A0A1I4D0X4"/>
<dbReference type="OrthoDB" id="5195124at2"/>
<keyword evidence="2" id="KW-1185">Reference proteome</keyword>
<dbReference type="RefSeq" id="WP_091944116.1">
    <property type="nucleotide sequence ID" value="NZ_FOSV01000005.1"/>
</dbReference>
<dbReference type="CDD" id="cd02440">
    <property type="entry name" value="AdoMet_MTases"/>
    <property type="match status" value="1"/>
</dbReference>
<name>A0A1I4D0X4_9HYPH</name>